<dbReference type="SMART" id="SM00364">
    <property type="entry name" value="LRR_BAC"/>
    <property type="match status" value="6"/>
</dbReference>
<dbReference type="InterPro" id="IPR050216">
    <property type="entry name" value="LRR_domain-containing"/>
</dbReference>
<dbReference type="InterPro" id="IPR032675">
    <property type="entry name" value="LRR_dom_sf"/>
</dbReference>
<dbReference type="GO" id="GO:0005737">
    <property type="term" value="C:cytoplasm"/>
    <property type="evidence" value="ECO:0007669"/>
    <property type="project" value="TreeGrafter"/>
</dbReference>
<evidence type="ECO:0000313" key="5">
    <source>
        <dbReference type="Proteomes" id="UP000663880"/>
    </source>
</evidence>
<keyword evidence="1" id="KW-0433">Leucine-rich repeat</keyword>
<dbReference type="EMBL" id="CAJOBZ010000018">
    <property type="protein sequence ID" value="CAF4855887.1"/>
    <property type="molecule type" value="Genomic_DNA"/>
</dbReference>
<evidence type="ECO:0000313" key="4">
    <source>
        <dbReference type="EMBL" id="CAF4855887.1"/>
    </source>
</evidence>
<dbReference type="AlphaFoldDB" id="A0A821S925"/>
<dbReference type="Pfam" id="PF13855">
    <property type="entry name" value="LRR_8"/>
    <property type="match status" value="1"/>
</dbReference>
<gene>
    <name evidence="4" type="ORF">PMACD_LOCUS7474</name>
</gene>
<dbReference type="SMART" id="SM00369">
    <property type="entry name" value="LRR_TYP"/>
    <property type="match status" value="6"/>
</dbReference>
<feature type="domain" description="Disease resistance R13L4/SHOC-2-like LRR" evidence="3">
    <location>
        <begin position="158"/>
        <end position="242"/>
    </location>
</feature>
<sequence length="358" mass="40323">MECYYTSDSCDSDSREQKTLDLSHRLLDCEAITSELDIIINEKNCAANFETILLYNNRIKALPRALNWFSNLKILDISNNRLTVLPDVLRNCALSSLIAKHNNLTNESLPKSFFSSISSLKELNLCGNQLNVFPEQVLELSSLRYLYLGGNNIGNIPKDIWKLSSLRILSIAGNKIAEVPESVGALKTLQALVLSDNQIEQLPASIANLHQLRSLLIHKNKLKTLPTQIIKLKCLTELSLRDNPLVVRFVSDMAIQPPSLLELAGRTIKLHEVPVRPGDVPLTVIKYLQSANCCVNPKCKGVFFDNHVEHVKFVDFCGRYRIPLLQYLCSSKCITGSWENRETERNPPTHMMQKVLLG</sequence>
<dbReference type="InterPro" id="IPR001611">
    <property type="entry name" value="Leu-rich_rpt"/>
</dbReference>
<keyword evidence="2" id="KW-0677">Repeat</keyword>
<dbReference type="SUPFAM" id="SSF52058">
    <property type="entry name" value="L domain-like"/>
    <property type="match status" value="1"/>
</dbReference>
<dbReference type="Gene3D" id="3.80.10.10">
    <property type="entry name" value="Ribonuclease Inhibitor"/>
    <property type="match status" value="2"/>
</dbReference>
<proteinExistence type="predicted"/>
<dbReference type="PROSITE" id="PS51450">
    <property type="entry name" value="LRR"/>
    <property type="match status" value="2"/>
</dbReference>
<dbReference type="SMART" id="SM00365">
    <property type="entry name" value="LRR_SD22"/>
    <property type="match status" value="5"/>
</dbReference>
<dbReference type="PANTHER" id="PTHR48051:SF1">
    <property type="entry name" value="RAS SUPPRESSOR PROTEIN 1"/>
    <property type="match status" value="1"/>
</dbReference>
<dbReference type="Proteomes" id="UP000663880">
    <property type="component" value="Unassembled WGS sequence"/>
</dbReference>
<evidence type="ECO:0000256" key="2">
    <source>
        <dbReference type="ARBA" id="ARBA00022737"/>
    </source>
</evidence>
<organism evidence="4 5">
    <name type="scientific">Pieris macdunnoughi</name>
    <dbReference type="NCBI Taxonomy" id="345717"/>
    <lineage>
        <taxon>Eukaryota</taxon>
        <taxon>Metazoa</taxon>
        <taxon>Ecdysozoa</taxon>
        <taxon>Arthropoda</taxon>
        <taxon>Hexapoda</taxon>
        <taxon>Insecta</taxon>
        <taxon>Pterygota</taxon>
        <taxon>Neoptera</taxon>
        <taxon>Endopterygota</taxon>
        <taxon>Lepidoptera</taxon>
        <taxon>Glossata</taxon>
        <taxon>Ditrysia</taxon>
        <taxon>Papilionoidea</taxon>
        <taxon>Pieridae</taxon>
        <taxon>Pierinae</taxon>
        <taxon>Pieris</taxon>
    </lineage>
</organism>
<dbReference type="OrthoDB" id="1053178at2759"/>
<name>A0A821S925_9NEOP</name>
<dbReference type="InterPro" id="IPR003591">
    <property type="entry name" value="Leu-rich_rpt_typical-subtyp"/>
</dbReference>
<accession>A0A821S925</accession>
<dbReference type="Pfam" id="PF23598">
    <property type="entry name" value="LRR_14"/>
    <property type="match status" value="1"/>
</dbReference>
<keyword evidence="5" id="KW-1185">Reference proteome</keyword>
<comment type="caution">
    <text evidence="4">The sequence shown here is derived from an EMBL/GenBank/DDBJ whole genome shotgun (WGS) entry which is preliminary data.</text>
</comment>
<dbReference type="Pfam" id="PF00560">
    <property type="entry name" value="LRR_1"/>
    <property type="match status" value="1"/>
</dbReference>
<evidence type="ECO:0000259" key="3">
    <source>
        <dbReference type="Pfam" id="PF23598"/>
    </source>
</evidence>
<dbReference type="InterPro" id="IPR055414">
    <property type="entry name" value="LRR_R13L4/SHOC2-like"/>
</dbReference>
<protein>
    <recommendedName>
        <fullName evidence="3">Disease resistance R13L4/SHOC-2-like LRR domain-containing protein</fullName>
    </recommendedName>
</protein>
<evidence type="ECO:0000256" key="1">
    <source>
        <dbReference type="ARBA" id="ARBA00022614"/>
    </source>
</evidence>
<reference evidence="4" key="1">
    <citation type="submission" date="2021-02" db="EMBL/GenBank/DDBJ databases">
        <authorList>
            <person name="Steward A R."/>
        </authorList>
    </citation>
    <scope>NUCLEOTIDE SEQUENCE</scope>
</reference>
<dbReference type="PANTHER" id="PTHR48051">
    <property type="match status" value="1"/>
</dbReference>